<evidence type="ECO:0000256" key="2">
    <source>
        <dbReference type="ARBA" id="ARBA00023125"/>
    </source>
</evidence>
<dbReference type="RefSeq" id="WP_146919384.1">
    <property type="nucleotide sequence ID" value="NZ_CP042430.1"/>
</dbReference>
<dbReference type="InterPro" id="IPR039422">
    <property type="entry name" value="MarR/SlyA-like"/>
</dbReference>
<dbReference type="InterPro" id="IPR036390">
    <property type="entry name" value="WH_DNA-bd_sf"/>
</dbReference>
<evidence type="ECO:0000256" key="1">
    <source>
        <dbReference type="ARBA" id="ARBA00023015"/>
    </source>
</evidence>
<protein>
    <submittedName>
        <fullName evidence="5">MarR family transcriptional regulator</fullName>
    </submittedName>
</protein>
<dbReference type="PROSITE" id="PS50995">
    <property type="entry name" value="HTH_MARR_2"/>
    <property type="match status" value="1"/>
</dbReference>
<dbReference type="EMBL" id="CP042430">
    <property type="protein sequence ID" value="QEC48156.1"/>
    <property type="molecule type" value="Genomic_DNA"/>
</dbReference>
<dbReference type="OrthoDB" id="3177763at2"/>
<dbReference type="PANTHER" id="PTHR33164">
    <property type="entry name" value="TRANSCRIPTIONAL REGULATOR, MARR FAMILY"/>
    <property type="match status" value="1"/>
</dbReference>
<name>A0A5B8U4W2_9ACTN</name>
<dbReference type="PRINTS" id="PR00598">
    <property type="entry name" value="HTHMARR"/>
</dbReference>
<dbReference type="SUPFAM" id="SSF46785">
    <property type="entry name" value="Winged helix' DNA-binding domain"/>
    <property type="match status" value="1"/>
</dbReference>
<evidence type="ECO:0000259" key="4">
    <source>
        <dbReference type="PROSITE" id="PS50995"/>
    </source>
</evidence>
<dbReference type="InterPro" id="IPR000835">
    <property type="entry name" value="HTH_MarR-typ"/>
</dbReference>
<dbReference type="Gene3D" id="1.10.10.10">
    <property type="entry name" value="Winged helix-like DNA-binding domain superfamily/Winged helix DNA-binding domain"/>
    <property type="match status" value="1"/>
</dbReference>
<dbReference type="CDD" id="cd00090">
    <property type="entry name" value="HTH_ARSR"/>
    <property type="match status" value="1"/>
</dbReference>
<dbReference type="InterPro" id="IPR011991">
    <property type="entry name" value="ArsR-like_HTH"/>
</dbReference>
<feature type="domain" description="HTH marR-type" evidence="4">
    <location>
        <begin position="12"/>
        <end position="149"/>
    </location>
</feature>
<dbReference type="InterPro" id="IPR036388">
    <property type="entry name" value="WH-like_DNA-bd_sf"/>
</dbReference>
<dbReference type="GO" id="GO:0003677">
    <property type="term" value="F:DNA binding"/>
    <property type="evidence" value="ECO:0007669"/>
    <property type="project" value="UniProtKB-KW"/>
</dbReference>
<dbReference type="KEGG" id="bsol:FSW04_11645"/>
<gene>
    <name evidence="5" type="ORF">FSW04_11645</name>
</gene>
<reference evidence="5 6" key="1">
    <citation type="journal article" date="2018" name="J. Microbiol.">
        <title>Baekduia soli gen. nov., sp. nov., a novel bacterium isolated from the soil of Baekdu Mountain and proposal of a novel family name, Baekduiaceae fam. nov.</title>
        <authorList>
            <person name="An D.S."/>
            <person name="Siddiqi M.Z."/>
            <person name="Kim K.H."/>
            <person name="Yu H.S."/>
            <person name="Im W.T."/>
        </authorList>
    </citation>
    <scope>NUCLEOTIDE SEQUENCE [LARGE SCALE GENOMIC DNA]</scope>
    <source>
        <strain evidence="5 6">BR7-21</strain>
    </source>
</reference>
<dbReference type="AlphaFoldDB" id="A0A5B8U4W2"/>
<evidence type="ECO:0000256" key="3">
    <source>
        <dbReference type="ARBA" id="ARBA00023163"/>
    </source>
</evidence>
<keyword evidence="1" id="KW-0805">Transcription regulation</keyword>
<sequence length="153" mass="16971">MQSTGASSEASAADVAAAMLELWRSILAGSTKSLYALLAELDLSMTQMKMLHVLAERREEISVKELAEELGMSLANASRTIDGLLQRGYVERREDEHDRRVRRVGATAAAREVVDRIDTARLQGLEAWAQRLGPEQRTRLHDALCALPKEDRA</sequence>
<dbReference type="GO" id="GO:0003700">
    <property type="term" value="F:DNA-binding transcription factor activity"/>
    <property type="evidence" value="ECO:0007669"/>
    <property type="project" value="InterPro"/>
</dbReference>
<dbReference type="PROSITE" id="PS01117">
    <property type="entry name" value="HTH_MARR_1"/>
    <property type="match status" value="1"/>
</dbReference>
<keyword evidence="6" id="KW-1185">Reference proteome</keyword>
<dbReference type="GO" id="GO:0006950">
    <property type="term" value="P:response to stress"/>
    <property type="evidence" value="ECO:0007669"/>
    <property type="project" value="TreeGrafter"/>
</dbReference>
<evidence type="ECO:0000313" key="5">
    <source>
        <dbReference type="EMBL" id="QEC48156.1"/>
    </source>
</evidence>
<dbReference type="PANTHER" id="PTHR33164:SF43">
    <property type="entry name" value="HTH-TYPE TRANSCRIPTIONAL REPRESSOR YETL"/>
    <property type="match status" value="1"/>
</dbReference>
<dbReference type="InterPro" id="IPR023187">
    <property type="entry name" value="Tscrpt_reg_MarR-type_CS"/>
</dbReference>
<dbReference type="Pfam" id="PF12802">
    <property type="entry name" value="MarR_2"/>
    <property type="match status" value="1"/>
</dbReference>
<keyword evidence="3" id="KW-0804">Transcription</keyword>
<dbReference type="Proteomes" id="UP000321805">
    <property type="component" value="Chromosome"/>
</dbReference>
<accession>A0A5B8U4W2</accession>
<proteinExistence type="predicted"/>
<dbReference type="SMART" id="SM00347">
    <property type="entry name" value="HTH_MARR"/>
    <property type="match status" value="1"/>
</dbReference>
<organism evidence="5 6">
    <name type="scientific">Baekduia soli</name>
    <dbReference type="NCBI Taxonomy" id="496014"/>
    <lineage>
        <taxon>Bacteria</taxon>
        <taxon>Bacillati</taxon>
        <taxon>Actinomycetota</taxon>
        <taxon>Thermoleophilia</taxon>
        <taxon>Solirubrobacterales</taxon>
        <taxon>Baekduiaceae</taxon>
        <taxon>Baekduia</taxon>
    </lineage>
</organism>
<keyword evidence="2" id="KW-0238">DNA-binding</keyword>
<evidence type="ECO:0000313" key="6">
    <source>
        <dbReference type="Proteomes" id="UP000321805"/>
    </source>
</evidence>